<gene>
    <name evidence="16" type="ORF">Taro_024997</name>
</gene>
<dbReference type="InterPro" id="IPR045051">
    <property type="entry name" value="SBT"/>
</dbReference>
<sequence length="1510" mass="156282">MADHKLDLSSLPFFALFISFLFLHSARGTVLGRSHGLGEGRGDGGAAGGLRTYIVHLQEPDRDAFAGTEERDAWYRSFLYGDVAANAAGFGERRWVHSYHEVITGFAARLTKEEVVAMKKKEGFLHAYPDAILPLATTHSPAFIGLHLGIGLWGNHAEGGRLGEGVIVGMIDSGITPGHPSFDDKGMPFPPTRWKGSCHAPQFCNKKVIGARNFISGVRPEKDTPTDEVGHGTHTASTAAGTFVNGASVLGNANGTASGVAPRAHLAIYKACNNDGCWLSDIFAAMDAAVADGVDVLSLSVAGEPEPLHSDGIAVVAFGAIKKGVFISCAAGNDGPDEKSVTNGAPWVLTVAASTMDRSLEANVRLGDGSKFQGQSAFQPTGFTHELLPLAFPGANLSDDSPAVFCEPGSLRRADVKGKIVVCLTGGLAEDIEKGDIVLKAGGVAMVLVNDDLDANTTEATVHVLPASHVSFAAGSNIVDYIRASGHPTASISFGGTKLGSSSPPAPAVACFSSRGPNVWSPGVLKPDVTGPGVNVLAAWPSPVGSPAARRRSGGPSFNMLSGTSMSTPHLSGVAVLLKSAHPDWSPAAIRSAILTTSDVQGNDGKPIVDCTFKPASVFAIGAGHVNAVRAADPGLVYDLATSDYIAYICGLGFSDQQVGTIVGQRGACSSVKSISSRDLNYPSISVNLTSESSTVAVKRTVTNVGEAVETYKAEVVQPAGVSVSVNPQKLSFSALKEKQSFTVSFTKRGGGGHGFLEGSLRWVSAKHTVRSPISIIVQNGLGEGSGHGDTASRLRTYIVHVEHPVDFAAFSGPVERDAWYRSFLPLDLASDGGDFGEPRWVHSYHEVLSGFAARLTEEEVAAMEKKEGFLHAYPDVVLPLATTHTPEFLGLHLGSGLWAAGGQGEGIIVGMMDSGYSSGYPSFNDEGMPPPPSRWKGSCPNPIYCNKKVIGGRTFIAGDDAPTDEIGHGTHTASTVDGSFVKDANLLGNANGTASGVAPRAYLAIYKVCNMDGCLMSNVVAGIDAAVADGVDVLSISLGGESTPFFSDGIAIAAFGATKKGVFVSCSAGNNGPAGQTVVNDAPWILTVGASTIDRSIVAAVKLGDGSKYEGESAFQPSNFTDDLLPLVFPGNQPFCGTGSLDGIDVKGKVVVCDRGGSIPSVAKGANVLKAGGAAMIVVNGANGGNTIEAAAHVLPASHVTFADGSKIKHYIKSSSNSRASISFEGTKLGLASSRPSPAVASFSSRGPSITNAGVLKPDIIGPGVNILAAWPFLVGPPTGQPITKLDFFNIISGTSMSAPHLSGVAALLKGAHPDWSPAAIRSAIMTTSYARGNDGEPIRDEWLEKATIFAMGAGHVNVTGAVDPGLVYDLSTSDYVAYICGLGYTDKEVAAIVGKQGACSTVKSIPAAQLNYPSISVDLLTSPTVSVKRTVTNVGAAGETYKVEVEELAGVTVSVNPQTLRFSAVKEKQSFTVTVTKHGSATGLFEGSLLWVSAKHAVRSPIGVVAPQ</sequence>
<dbReference type="PANTHER" id="PTHR10795">
    <property type="entry name" value="PROPROTEIN CONVERTASE SUBTILISIN/KEXIN"/>
    <property type="match status" value="1"/>
</dbReference>
<feature type="domain" description="Inhibitor I9" evidence="14">
    <location>
        <begin position="797"/>
        <end position="881"/>
    </location>
</feature>
<dbReference type="Pfam" id="PF00082">
    <property type="entry name" value="Peptidase_S8"/>
    <property type="match status" value="2"/>
</dbReference>
<keyword evidence="5 11" id="KW-0732">Signal</keyword>
<keyword evidence="17" id="KW-1185">Reference proteome</keyword>
<feature type="chain" id="PRO_5032645743" evidence="11">
    <location>
        <begin position="29"/>
        <end position="1510"/>
    </location>
</feature>
<evidence type="ECO:0000259" key="12">
    <source>
        <dbReference type="Pfam" id="PF00082"/>
    </source>
</evidence>
<dbReference type="Pfam" id="PF05922">
    <property type="entry name" value="Inhibitor_I9"/>
    <property type="match status" value="2"/>
</dbReference>
<feature type="domain" description="Peptidase S8/S53" evidence="12">
    <location>
        <begin position="163"/>
        <end position="600"/>
    </location>
</feature>
<evidence type="ECO:0000259" key="14">
    <source>
        <dbReference type="Pfam" id="PF05922"/>
    </source>
</evidence>
<evidence type="ECO:0000256" key="8">
    <source>
        <dbReference type="ARBA" id="ARBA00023180"/>
    </source>
</evidence>
<feature type="active site" description="Charge relay system" evidence="9 10">
    <location>
        <position position="172"/>
    </location>
</feature>
<feature type="active site" description="Charge relay system" evidence="10">
    <location>
        <position position="914"/>
    </location>
</feature>
<dbReference type="InterPro" id="IPR010259">
    <property type="entry name" value="S8pro/Inhibitor_I9"/>
</dbReference>
<dbReference type="InterPro" id="IPR015500">
    <property type="entry name" value="Peptidase_S8_subtilisin-rel"/>
</dbReference>
<dbReference type="GO" id="GO:0004252">
    <property type="term" value="F:serine-type endopeptidase activity"/>
    <property type="evidence" value="ECO:0007669"/>
    <property type="project" value="UniProtKB-UniRule"/>
</dbReference>
<dbReference type="SUPFAM" id="SSF52743">
    <property type="entry name" value="Subtilisin-like"/>
    <property type="match status" value="2"/>
</dbReference>
<evidence type="ECO:0000313" key="16">
    <source>
        <dbReference type="EMBL" id="MQL92381.1"/>
    </source>
</evidence>
<dbReference type="EMBL" id="NMUH01001441">
    <property type="protein sequence ID" value="MQL92381.1"/>
    <property type="molecule type" value="Genomic_DNA"/>
</dbReference>
<dbReference type="InterPro" id="IPR023827">
    <property type="entry name" value="Peptidase_S8_Asp-AS"/>
</dbReference>
<keyword evidence="4 10" id="KW-0645">Protease</keyword>
<dbReference type="GO" id="GO:0005576">
    <property type="term" value="C:extracellular region"/>
    <property type="evidence" value="ECO:0007669"/>
    <property type="project" value="UniProtKB-SubCell"/>
</dbReference>
<evidence type="ECO:0000256" key="4">
    <source>
        <dbReference type="ARBA" id="ARBA00022670"/>
    </source>
</evidence>
<dbReference type="OrthoDB" id="206201at2759"/>
<proteinExistence type="inferred from homology"/>
<dbReference type="InterPro" id="IPR036852">
    <property type="entry name" value="Peptidase_S8/S53_dom_sf"/>
</dbReference>
<feature type="active site" description="Charge relay system" evidence="10">
    <location>
        <position position="1297"/>
    </location>
</feature>
<evidence type="ECO:0000259" key="15">
    <source>
        <dbReference type="Pfam" id="PF17766"/>
    </source>
</evidence>
<evidence type="ECO:0000256" key="11">
    <source>
        <dbReference type="SAM" id="SignalP"/>
    </source>
</evidence>
<dbReference type="PRINTS" id="PR00723">
    <property type="entry name" value="SUBTILISIN"/>
</dbReference>
<evidence type="ECO:0000256" key="9">
    <source>
        <dbReference type="PIRSR" id="PIRSR615500-1"/>
    </source>
</evidence>
<feature type="signal peptide" evidence="11">
    <location>
        <begin position="1"/>
        <end position="28"/>
    </location>
</feature>
<dbReference type="PROSITE" id="PS00136">
    <property type="entry name" value="SUBTILASE_ASP"/>
    <property type="match status" value="1"/>
</dbReference>
<reference evidence="16" key="1">
    <citation type="submission" date="2017-07" db="EMBL/GenBank/DDBJ databases">
        <title>Taro Niue Genome Assembly and Annotation.</title>
        <authorList>
            <person name="Atibalentja N."/>
            <person name="Keating K."/>
            <person name="Fields C.J."/>
        </authorList>
    </citation>
    <scope>NUCLEOTIDE SEQUENCE</scope>
    <source>
        <strain evidence="16">Niue_2</strain>
        <tissue evidence="16">Leaf</tissue>
    </source>
</reference>
<comment type="subcellular location">
    <subcellularLocation>
        <location evidence="1">Secreted</location>
    </subcellularLocation>
</comment>
<keyword evidence="8" id="KW-0325">Glycoprotein</keyword>
<feature type="active site" description="Charge relay system" evidence="10">
    <location>
        <position position="969"/>
    </location>
</feature>
<dbReference type="InterPro" id="IPR041469">
    <property type="entry name" value="Subtilisin-like_FN3"/>
</dbReference>
<evidence type="ECO:0000256" key="2">
    <source>
        <dbReference type="ARBA" id="ARBA00011073"/>
    </source>
</evidence>
<dbReference type="CDD" id="cd04852">
    <property type="entry name" value="Peptidases_S8_3"/>
    <property type="match status" value="2"/>
</dbReference>
<evidence type="ECO:0000256" key="3">
    <source>
        <dbReference type="ARBA" id="ARBA00022525"/>
    </source>
</evidence>
<keyword evidence="6 10" id="KW-0378">Hydrolase</keyword>
<evidence type="ECO:0000259" key="13">
    <source>
        <dbReference type="Pfam" id="PF02225"/>
    </source>
</evidence>
<accession>A0A843V7R8</accession>
<dbReference type="PROSITE" id="PS51892">
    <property type="entry name" value="SUBTILASE"/>
    <property type="match status" value="2"/>
</dbReference>
<feature type="domain" description="Peptidase S8/S53" evidence="12">
    <location>
        <begin position="905"/>
        <end position="1333"/>
    </location>
</feature>
<dbReference type="Gene3D" id="2.60.40.2310">
    <property type="match status" value="2"/>
</dbReference>
<dbReference type="FunFam" id="3.50.30.30:FF:000005">
    <property type="entry name" value="subtilisin-like protease SBT1.5"/>
    <property type="match status" value="2"/>
</dbReference>
<comment type="similarity">
    <text evidence="2 10">Belongs to the peptidase S8 family.</text>
</comment>
<evidence type="ECO:0000256" key="5">
    <source>
        <dbReference type="ARBA" id="ARBA00022729"/>
    </source>
</evidence>
<name>A0A843V7R8_COLES</name>
<dbReference type="FunFam" id="2.60.40.2310:FF:000001">
    <property type="entry name" value="Subtilisin-like protease SBT1.5"/>
    <property type="match status" value="1"/>
</dbReference>
<feature type="domain" description="Inhibitor I9" evidence="14">
    <location>
        <begin position="52"/>
        <end position="135"/>
    </location>
</feature>
<dbReference type="CDD" id="cd02120">
    <property type="entry name" value="PA_subtilisin_like"/>
    <property type="match status" value="2"/>
</dbReference>
<organism evidence="16 17">
    <name type="scientific">Colocasia esculenta</name>
    <name type="common">Wild taro</name>
    <name type="synonym">Arum esculentum</name>
    <dbReference type="NCBI Taxonomy" id="4460"/>
    <lineage>
        <taxon>Eukaryota</taxon>
        <taxon>Viridiplantae</taxon>
        <taxon>Streptophyta</taxon>
        <taxon>Embryophyta</taxon>
        <taxon>Tracheophyta</taxon>
        <taxon>Spermatophyta</taxon>
        <taxon>Magnoliopsida</taxon>
        <taxon>Liliopsida</taxon>
        <taxon>Araceae</taxon>
        <taxon>Aroideae</taxon>
        <taxon>Colocasieae</taxon>
        <taxon>Colocasia</taxon>
    </lineage>
</organism>
<dbReference type="InterPro" id="IPR037045">
    <property type="entry name" value="S8pro/Inhibitor_I9_sf"/>
</dbReference>
<dbReference type="FunFam" id="3.40.50.200:FF:000006">
    <property type="entry name" value="Subtilisin-like protease SBT1.5"/>
    <property type="match status" value="1"/>
</dbReference>
<dbReference type="InterPro" id="IPR046450">
    <property type="entry name" value="PA_dom_sf"/>
</dbReference>
<comment type="caution">
    <text evidence="16">The sequence shown here is derived from an EMBL/GenBank/DDBJ whole genome shotgun (WGS) entry which is preliminary data.</text>
</comment>
<evidence type="ECO:0000256" key="1">
    <source>
        <dbReference type="ARBA" id="ARBA00004613"/>
    </source>
</evidence>
<feature type="active site" description="Charge relay system" evidence="9 10">
    <location>
        <position position="565"/>
    </location>
</feature>
<evidence type="ECO:0000256" key="6">
    <source>
        <dbReference type="ARBA" id="ARBA00022801"/>
    </source>
</evidence>
<keyword evidence="3" id="KW-0964">Secreted</keyword>
<feature type="domain" description="PA" evidence="13">
    <location>
        <begin position="406"/>
        <end position="477"/>
    </location>
</feature>
<dbReference type="Pfam" id="PF02225">
    <property type="entry name" value="PA"/>
    <property type="match status" value="2"/>
</dbReference>
<dbReference type="Gene3D" id="3.50.30.30">
    <property type="match status" value="2"/>
</dbReference>
<evidence type="ECO:0000256" key="7">
    <source>
        <dbReference type="ARBA" id="ARBA00022825"/>
    </source>
</evidence>
<dbReference type="Pfam" id="PF17766">
    <property type="entry name" value="fn3_6"/>
    <property type="match status" value="2"/>
</dbReference>
<feature type="domain" description="Subtilisin-like protease fibronectin type-III" evidence="15">
    <location>
        <begin position="1411"/>
        <end position="1506"/>
    </location>
</feature>
<dbReference type="InterPro" id="IPR034197">
    <property type="entry name" value="Peptidases_S8_3"/>
</dbReference>
<dbReference type="InterPro" id="IPR000209">
    <property type="entry name" value="Peptidase_S8/S53_dom"/>
</dbReference>
<evidence type="ECO:0000313" key="17">
    <source>
        <dbReference type="Proteomes" id="UP000652761"/>
    </source>
</evidence>
<dbReference type="InterPro" id="IPR003137">
    <property type="entry name" value="PA_domain"/>
</dbReference>
<keyword evidence="7 10" id="KW-0720">Serine protease</keyword>
<protein>
    <submittedName>
        <fullName evidence="16">Uncharacterized protein</fullName>
    </submittedName>
</protein>
<dbReference type="Gene3D" id="3.30.70.80">
    <property type="entry name" value="Peptidase S8 propeptide/proteinase inhibitor I9"/>
    <property type="match status" value="2"/>
</dbReference>
<feature type="active site" description="Charge relay system" evidence="9 10">
    <location>
        <position position="231"/>
    </location>
</feature>
<evidence type="ECO:0000256" key="10">
    <source>
        <dbReference type="PROSITE-ProRule" id="PRU01240"/>
    </source>
</evidence>
<dbReference type="SUPFAM" id="SSF52025">
    <property type="entry name" value="PA domain"/>
    <property type="match status" value="2"/>
</dbReference>
<feature type="domain" description="PA" evidence="13">
    <location>
        <begin position="1127"/>
        <end position="1209"/>
    </location>
</feature>
<dbReference type="Proteomes" id="UP000652761">
    <property type="component" value="Unassembled WGS sequence"/>
</dbReference>
<dbReference type="Gene3D" id="3.40.50.200">
    <property type="entry name" value="Peptidase S8/S53 domain"/>
    <property type="match status" value="2"/>
</dbReference>
<dbReference type="GO" id="GO:0006508">
    <property type="term" value="P:proteolysis"/>
    <property type="evidence" value="ECO:0007669"/>
    <property type="project" value="UniProtKB-KW"/>
</dbReference>
<feature type="domain" description="Subtilisin-like protease fibronectin type-III" evidence="15">
    <location>
        <begin position="679"/>
        <end position="776"/>
    </location>
</feature>